<evidence type="ECO:0000313" key="1">
    <source>
        <dbReference type="EMBL" id="KAF6075101.1"/>
    </source>
</evidence>
<comment type="caution">
    <text evidence="1">The sequence shown here is derived from an EMBL/GenBank/DDBJ whole genome shotgun (WGS) entry which is preliminary data.</text>
</comment>
<dbReference type="EMBL" id="JABVXQ010000015">
    <property type="protein sequence ID" value="KAF6075101.1"/>
    <property type="molecule type" value="Genomic_DNA"/>
</dbReference>
<gene>
    <name evidence="1" type="ORF">HJG60_009499</name>
</gene>
<name>A0A834DCU3_9CHIR</name>
<organism evidence="1 2">
    <name type="scientific">Phyllostomus discolor</name>
    <name type="common">pale spear-nosed bat</name>
    <dbReference type="NCBI Taxonomy" id="89673"/>
    <lineage>
        <taxon>Eukaryota</taxon>
        <taxon>Metazoa</taxon>
        <taxon>Chordata</taxon>
        <taxon>Craniata</taxon>
        <taxon>Vertebrata</taxon>
        <taxon>Euteleostomi</taxon>
        <taxon>Mammalia</taxon>
        <taxon>Eutheria</taxon>
        <taxon>Laurasiatheria</taxon>
        <taxon>Chiroptera</taxon>
        <taxon>Yangochiroptera</taxon>
        <taxon>Phyllostomidae</taxon>
        <taxon>Phyllostominae</taxon>
        <taxon>Phyllostomus</taxon>
    </lineage>
</organism>
<protein>
    <submittedName>
        <fullName evidence="1">Uncharacterized protein</fullName>
    </submittedName>
</protein>
<dbReference type="AlphaFoldDB" id="A0A834DCU3"/>
<accession>A0A834DCU3</accession>
<dbReference type="Proteomes" id="UP000664940">
    <property type="component" value="Unassembled WGS sequence"/>
</dbReference>
<reference evidence="1 2" key="1">
    <citation type="journal article" date="2020" name="Nature">
        <title>Six reference-quality genomes reveal evolution of bat adaptations.</title>
        <authorList>
            <person name="Jebb D."/>
            <person name="Huang Z."/>
            <person name="Pippel M."/>
            <person name="Hughes G.M."/>
            <person name="Lavrichenko K."/>
            <person name="Devanna P."/>
            <person name="Winkler S."/>
            <person name="Jermiin L.S."/>
            <person name="Skirmuntt E.C."/>
            <person name="Katzourakis A."/>
            <person name="Burkitt-Gray L."/>
            <person name="Ray D.A."/>
            <person name="Sullivan K.A.M."/>
            <person name="Roscito J.G."/>
            <person name="Kirilenko B.M."/>
            <person name="Davalos L.M."/>
            <person name="Corthals A.P."/>
            <person name="Power M.L."/>
            <person name="Jones G."/>
            <person name="Ransome R.D."/>
            <person name="Dechmann D.K.N."/>
            <person name="Locatelli A.G."/>
            <person name="Puechmaille S.J."/>
            <person name="Fedrigo O."/>
            <person name="Jarvis E.D."/>
            <person name="Hiller M."/>
            <person name="Vernes S.C."/>
            <person name="Myers E.W."/>
            <person name="Teeling E.C."/>
        </authorList>
    </citation>
    <scope>NUCLEOTIDE SEQUENCE [LARGE SCALE GENOMIC DNA]</scope>
    <source>
        <strain evidence="1">Bat1K_MPI-CBG_1</strain>
    </source>
</reference>
<sequence>MGQPRDRGGEEGLQARLVPTFLLRLRGEIFSVSEPGITGDLTVRPLQVCPGLCAQYVVLVFTSDEWEKEGICAHGGEGLAGPCENISERSWLNVDVCLGLDLGGARGFSPGVDTCLVGPCTWSTSRSTWCSGFVSTG</sequence>
<proteinExistence type="predicted"/>
<evidence type="ECO:0000313" key="2">
    <source>
        <dbReference type="Proteomes" id="UP000664940"/>
    </source>
</evidence>